<feature type="transmembrane region" description="Helical" evidence="12">
    <location>
        <begin position="533"/>
        <end position="553"/>
    </location>
</feature>
<dbReference type="GO" id="GO:0005886">
    <property type="term" value="C:plasma membrane"/>
    <property type="evidence" value="ECO:0007669"/>
    <property type="project" value="UniProtKB-SubCell"/>
</dbReference>
<keyword evidence="7" id="KW-0915">Sodium</keyword>
<keyword evidence="3" id="KW-0813">Transport</keyword>
<feature type="transmembrane region" description="Helical" evidence="12">
    <location>
        <begin position="217"/>
        <end position="236"/>
    </location>
</feature>
<feature type="transmembrane region" description="Helical" evidence="12">
    <location>
        <begin position="366"/>
        <end position="390"/>
    </location>
</feature>
<keyword evidence="14" id="KW-1185">Reference proteome</keyword>
<reference evidence="14" key="1">
    <citation type="submission" date="2015-01" db="EMBL/GenBank/DDBJ databases">
        <authorList>
            <person name="Aksoy S."/>
            <person name="Warren W."/>
            <person name="Wilson R.K."/>
        </authorList>
    </citation>
    <scope>NUCLEOTIDE SEQUENCE [LARGE SCALE GENOMIC DNA]</scope>
    <source>
        <strain evidence="14">IAEA</strain>
    </source>
</reference>
<feature type="transmembrane region" description="Helical" evidence="12">
    <location>
        <begin position="436"/>
        <end position="462"/>
    </location>
</feature>
<sequence length="692" mass="76842">MDDLVNFSSFRFHWADYVVCIALVLLSTGTGFYIAKFYKIKLLYKLQFYRGKERVSDVEQIDYGSTKMNEYLLGSRTLSVLPVAMSLVGSYVSGVTILGTVSEIYYYGTQYSLIAVAIIAMAFPVAYIYVPVFYVLGVHSSYEYLGMRFNNAVRTLCSVFFILDEIFFLPMVVHVPSITFQQVTGVHALIVSTIMCALCVAYTLVGGIKAVVYTDAWQVFVMFWTVITVVIIGIVYGGGFGPIGEAASEGGRLIFANVNPSLLERQTLWAVLIGGFSYWTSFNSVNQTMVQRYLSLSSLKKARLSILVFTASIVFFIIFLCIGGLLVYQAYANCDPLSAKLIEQDDQIFPIYVIQTVGNLPGMPGLFVAGVFGAALSSLSTVLNSTALVIMEDIVKNVIKIELSPKMANRLVKGSVLILGLVGLALSFLFQHLEGILSVATSLTGLASSAQFGMFTLGMLFPWTNSIGAITGGIIGYLMGGWIVFGIQIASYMDLLVRDKLPLSVSECPFNATLIEPQEQTDINPVFLMSYHWTNPIGVGTTLLVGAIVSLATKPTKLEEINMDYLAPFTHRFLKEHLKALQIFSDSFASLWQNREITLSLLLETAAIAVDRRSFRAFLQKLQPSFSIAIELIKIKCTLFTVYKWIPSIRQNFRKYCKSYQPLNESTKTAVQKYFMFTSDANFVLFLCIHIL</sequence>
<evidence type="ECO:0000256" key="12">
    <source>
        <dbReference type="SAM" id="Phobius"/>
    </source>
</evidence>
<evidence type="ECO:0000256" key="4">
    <source>
        <dbReference type="ARBA" id="ARBA00022475"/>
    </source>
</evidence>
<dbReference type="STRING" id="67801.A0A1B0AS57"/>
<evidence type="ECO:0000256" key="9">
    <source>
        <dbReference type="ARBA" id="ARBA00023136"/>
    </source>
</evidence>
<comment type="similarity">
    <text evidence="2 11">Belongs to the sodium:solute symporter (SSF) (TC 2.A.21) family.</text>
</comment>
<feature type="transmembrane region" description="Helical" evidence="12">
    <location>
        <begin position="411"/>
        <end position="430"/>
    </location>
</feature>
<dbReference type="NCBIfam" id="TIGR00813">
    <property type="entry name" value="sss"/>
    <property type="match status" value="1"/>
</dbReference>
<dbReference type="PROSITE" id="PS50283">
    <property type="entry name" value="NA_SOLUT_SYMP_3"/>
    <property type="match status" value="1"/>
</dbReference>
<dbReference type="CDD" id="cd11492">
    <property type="entry name" value="SLC5sbd_NIS-SMVT"/>
    <property type="match status" value="1"/>
</dbReference>
<dbReference type="GO" id="GO:0006814">
    <property type="term" value="P:sodium ion transport"/>
    <property type="evidence" value="ECO:0007669"/>
    <property type="project" value="UniProtKB-KW"/>
</dbReference>
<comment type="subcellular location">
    <subcellularLocation>
        <location evidence="1">Cell membrane</location>
        <topology evidence="1">Multi-pass membrane protein</topology>
    </subcellularLocation>
</comment>
<dbReference type="Gene3D" id="1.20.1730.10">
    <property type="entry name" value="Sodium/glucose cotransporter"/>
    <property type="match status" value="1"/>
</dbReference>
<feature type="transmembrane region" description="Helical" evidence="12">
    <location>
        <begin position="306"/>
        <end position="331"/>
    </location>
</feature>
<dbReference type="VEuPathDB" id="VectorBase:GPPI006618"/>
<feature type="transmembrane region" description="Helical" evidence="12">
    <location>
        <begin position="474"/>
        <end position="493"/>
    </location>
</feature>
<keyword evidence="5 12" id="KW-0812">Transmembrane</keyword>
<feature type="transmembrane region" description="Helical" evidence="12">
    <location>
        <begin position="12"/>
        <end position="35"/>
    </location>
</feature>
<dbReference type="PANTHER" id="PTHR42985">
    <property type="entry name" value="SODIUM-COUPLED MONOCARBOXYLATE TRANSPORTER"/>
    <property type="match status" value="1"/>
</dbReference>
<dbReference type="AlphaFoldDB" id="A0A1B0AS57"/>
<dbReference type="GO" id="GO:0015293">
    <property type="term" value="F:symporter activity"/>
    <property type="evidence" value="ECO:0007669"/>
    <property type="project" value="TreeGrafter"/>
</dbReference>
<feature type="transmembrane region" description="Helical" evidence="12">
    <location>
        <begin position="267"/>
        <end position="285"/>
    </location>
</feature>
<evidence type="ECO:0000313" key="14">
    <source>
        <dbReference type="Proteomes" id="UP000092460"/>
    </source>
</evidence>
<dbReference type="EMBL" id="JXJN01002672">
    <property type="status" value="NOT_ANNOTATED_CDS"/>
    <property type="molecule type" value="Genomic_DNA"/>
</dbReference>
<proteinExistence type="inferred from homology"/>
<accession>A0A1B0AS57</accession>
<evidence type="ECO:0008006" key="15">
    <source>
        <dbReference type="Google" id="ProtNLM"/>
    </source>
</evidence>
<keyword evidence="8" id="KW-0406">Ion transport</keyword>
<keyword evidence="10" id="KW-0739">Sodium transport</keyword>
<dbReference type="PANTHER" id="PTHR42985:SF41">
    <property type="entry name" value="GH19970P-RELATED"/>
    <property type="match status" value="1"/>
</dbReference>
<feature type="transmembrane region" description="Helical" evidence="12">
    <location>
        <begin position="111"/>
        <end position="136"/>
    </location>
</feature>
<dbReference type="InterPro" id="IPR051163">
    <property type="entry name" value="Sodium:Solute_Symporter_SSF"/>
</dbReference>
<evidence type="ECO:0000256" key="8">
    <source>
        <dbReference type="ARBA" id="ARBA00023065"/>
    </source>
</evidence>
<evidence type="ECO:0000256" key="5">
    <source>
        <dbReference type="ARBA" id="ARBA00022692"/>
    </source>
</evidence>
<dbReference type="Pfam" id="PF00474">
    <property type="entry name" value="SSF"/>
    <property type="match status" value="1"/>
</dbReference>
<dbReference type="EMBL" id="JXJN01002671">
    <property type="status" value="NOT_ANNOTATED_CDS"/>
    <property type="molecule type" value="Genomic_DNA"/>
</dbReference>
<dbReference type="EnsemblMetazoa" id="GPPI006618-RA">
    <property type="protein sequence ID" value="GPPI006618-PA"/>
    <property type="gene ID" value="GPPI006618"/>
</dbReference>
<keyword evidence="6 12" id="KW-1133">Transmembrane helix</keyword>
<dbReference type="InterPro" id="IPR001734">
    <property type="entry name" value="Na/solute_symporter"/>
</dbReference>
<keyword evidence="9 12" id="KW-0472">Membrane</keyword>
<evidence type="ECO:0000256" key="6">
    <source>
        <dbReference type="ARBA" id="ARBA00022989"/>
    </source>
</evidence>
<feature type="transmembrane region" description="Helical" evidence="12">
    <location>
        <begin position="185"/>
        <end position="205"/>
    </location>
</feature>
<evidence type="ECO:0000256" key="3">
    <source>
        <dbReference type="ARBA" id="ARBA00022448"/>
    </source>
</evidence>
<evidence type="ECO:0000256" key="11">
    <source>
        <dbReference type="RuleBase" id="RU362091"/>
    </source>
</evidence>
<organism evidence="13 14">
    <name type="scientific">Glossina palpalis gambiensis</name>
    <dbReference type="NCBI Taxonomy" id="67801"/>
    <lineage>
        <taxon>Eukaryota</taxon>
        <taxon>Metazoa</taxon>
        <taxon>Ecdysozoa</taxon>
        <taxon>Arthropoda</taxon>
        <taxon>Hexapoda</taxon>
        <taxon>Insecta</taxon>
        <taxon>Pterygota</taxon>
        <taxon>Neoptera</taxon>
        <taxon>Endopterygota</taxon>
        <taxon>Diptera</taxon>
        <taxon>Brachycera</taxon>
        <taxon>Muscomorpha</taxon>
        <taxon>Hippoboscoidea</taxon>
        <taxon>Glossinidae</taxon>
        <taxon>Glossina</taxon>
    </lineage>
</organism>
<evidence type="ECO:0000313" key="13">
    <source>
        <dbReference type="EnsemblMetazoa" id="GPPI006618-PA"/>
    </source>
</evidence>
<evidence type="ECO:0000256" key="1">
    <source>
        <dbReference type="ARBA" id="ARBA00004651"/>
    </source>
</evidence>
<dbReference type="InterPro" id="IPR038377">
    <property type="entry name" value="Na/Glc_symporter_sf"/>
</dbReference>
<reference evidence="13" key="2">
    <citation type="submission" date="2020-05" db="UniProtKB">
        <authorList>
            <consortium name="EnsemblMetazoa"/>
        </authorList>
    </citation>
    <scope>IDENTIFICATION</scope>
    <source>
        <strain evidence="13">IAEA</strain>
    </source>
</reference>
<dbReference type="Proteomes" id="UP000092460">
    <property type="component" value="Unassembled WGS sequence"/>
</dbReference>
<keyword evidence="4" id="KW-1003">Cell membrane</keyword>
<evidence type="ECO:0000256" key="2">
    <source>
        <dbReference type="ARBA" id="ARBA00006434"/>
    </source>
</evidence>
<evidence type="ECO:0000256" key="10">
    <source>
        <dbReference type="ARBA" id="ARBA00023201"/>
    </source>
</evidence>
<protein>
    <recommendedName>
        <fullName evidence="15">Sodium-coupled monocarboxylate transporter 1</fullName>
    </recommendedName>
</protein>
<name>A0A1B0AS57_9MUSC</name>
<feature type="transmembrane region" description="Helical" evidence="12">
    <location>
        <begin position="156"/>
        <end position="173"/>
    </location>
</feature>
<feature type="transmembrane region" description="Helical" evidence="12">
    <location>
        <begin position="77"/>
        <end position="99"/>
    </location>
</feature>
<evidence type="ECO:0000256" key="7">
    <source>
        <dbReference type="ARBA" id="ARBA00023053"/>
    </source>
</evidence>